<evidence type="ECO:0000256" key="2">
    <source>
        <dbReference type="ARBA" id="ARBA00004141"/>
    </source>
</evidence>
<feature type="domain" description="PDZ" evidence="12">
    <location>
        <begin position="200"/>
        <end position="255"/>
    </location>
</feature>
<evidence type="ECO:0000313" key="13">
    <source>
        <dbReference type="EMBL" id="RUO80567.1"/>
    </source>
</evidence>
<dbReference type="GO" id="GO:0006508">
    <property type="term" value="P:proteolysis"/>
    <property type="evidence" value="ECO:0007669"/>
    <property type="project" value="UniProtKB-KW"/>
</dbReference>
<comment type="cofactor">
    <cofactor evidence="1 11">
        <name>Zn(2+)</name>
        <dbReference type="ChEBI" id="CHEBI:29105"/>
    </cofactor>
</comment>
<evidence type="ECO:0000259" key="12">
    <source>
        <dbReference type="PROSITE" id="PS50106"/>
    </source>
</evidence>
<dbReference type="InterPro" id="IPR041489">
    <property type="entry name" value="PDZ_6"/>
</dbReference>
<dbReference type="GO" id="GO:0046872">
    <property type="term" value="F:metal ion binding"/>
    <property type="evidence" value="ECO:0007669"/>
    <property type="project" value="UniProtKB-KW"/>
</dbReference>
<dbReference type="CDD" id="cd23082">
    <property type="entry name" value="cpPDZ1_EcRseP-like"/>
    <property type="match status" value="1"/>
</dbReference>
<dbReference type="PANTHER" id="PTHR42837">
    <property type="entry name" value="REGULATOR OF SIGMA-E PROTEASE RSEP"/>
    <property type="match status" value="1"/>
</dbReference>
<dbReference type="Pfam" id="PF17820">
    <property type="entry name" value="PDZ_6"/>
    <property type="match status" value="1"/>
</dbReference>
<evidence type="ECO:0000256" key="5">
    <source>
        <dbReference type="ARBA" id="ARBA00022692"/>
    </source>
</evidence>
<dbReference type="SUPFAM" id="SSF50156">
    <property type="entry name" value="PDZ domain-like"/>
    <property type="match status" value="2"/>
</dbReference>
<evidence type="ECO:0000256" key="7">
    <source>
        <dbReference type="ARBA" id="ARBA00022833"/>
    </source>
</evidence>
<dbReference type="RefSeq" id="WP_126841625.1">
    <property type="nucleotide sequence ID" value="NZ_PIQH01000004.1"/>
</dbReference>
<dbReference type="SMART" id="SM00228">
    <property type="entry name" value="PDZ"/>
    <property type="match status" value="2"/>
</dbReference>
<gene>
    <name evidence="13" type="ORF">CWI84_05780</name>
</gene>
<dbReference type="PANTHER" id="PTHR42837:SF2">
    <property type="entry name" value="MEMBRANE METALLOPROTEASE ARASP2, CHLOROPLASTIC-RELATED"/>
    <property type="match status" value="1"/>
</dbReference>
<keyword evidence="5 11" id="KW-0812">Transmembrane</keyword>
<evidence type="ECO:0000256" key="6">
    <source>
        <dbReference type="ARBA" id="ARBA00022801"/>
    </source>
</evidence>
<sequence>MLEMLWYAASFVVTLGILVTFHEWGHFYVARRCGVKVLTFSVGFGKALWRRTGKDGTVYQLGLIPLGGYVRMLDERIDDVSPEQRPVSFNAQSVYKRFAVVAAGPVANFVLAVVALWLMFVIGVPSIKPIIGDVQPQSIAAQAELHSGQEIVRINDTETYDWQRVQLGLMAALGNQQATIVVRNPDGSEQTRTLQLSDWQFDPEKQATFTSLGIEVFQPKVYRRLASVANDSPAAAAGFKKGDEILAINGDAVSDWQTISAAIRAAAGETLEFRVRRDQQNMTIQAKIGERETGSGVIGFLGVVPQAEPYPAAYRFNHQYGPVEAVAQGAARTWDLMVVSVQMIGKLLTGDVSVKNLAGPLSIAEGAGISANQGLVYFLGFLALLSVNLGIINLLPLPVLDGGHLLFFVIEWARGKPVSEKIQDVCYRIGGALVFALMLLAITNDIFRFVL</sequence>
<dbReference type="EC" id="3.4.24.-" evidence="11"/>
<dbReference type="Proteomes" id="UP000287996">
    <property type="component" value="Unassembled WGS sequence"/>
</dbReference>
<comment type="caution">
    <text evidence="13">The sequence shown here is derived from an EMBL/GenBank/DDBJ whole genome shotgun (WGS) entry which is preliminary data.</text>
</comment>
<dbReference type="GO" id="GO:0004222">
    <property type="term" value="F:metalloendopeptidase activity"/>
    <property type="evidence" value="ECO:0007669"/>
    <property type="project" value="InterPro"/>
</dbReference>
<dbReference type="OrthoDB" id="9782003at2"/>
<dbReference type="InterPro" id="IPR036034">
    <property type="entry name" value="PDZ_sf"/>
</dbReference>
<dbReference type="InterPro" id="IPR008915">
    <property type="entry name" value="Peptidase_M50"/>
</dbReference>
<dbReference type="NCBIfam" id="NF008046">
    <property type="entry name" value="PRK10779.1"/>
    <property type="match status" value="1"/>
</dbReference>
<evidence type="ECO:0000256" key="10">
    <source>
        <dbReference type="ARBA" id="ARBA00023136"/>
    </source>
</evidence>
<comment type="subcellular location">
    <subcellularLocation>
        <location evidence="2">Membrane</location>
        <topology evidence="2">Multi-pass membrane protein</topology>
    </subcellularLocation>
</comment>
<evidence type="ECO:0000256" key="3">
    <source>
        <dbReference type="ARBA" id="ARBA00007931"/>
    </source>
</evidence>
<dbReference type="GO" id="GO:0016020">
    <property type="term" value="C:membrane"/>
    <property type="evidence" value="ECO:0007669"/>
    <property type="project" value="UniProtKB-SubCell"/>
</dbReference>
<keyword evidence="14" id="KW-1185">Reference proteome</keyword>
<feature type="transmembrane region" description="Helical" evidence="11">
    <location>
        <begin position="6"/>
        <end position="24"/>
    </location>
</feature>
<reference evidence="13 14" key="1">
    <citation type="journal article" date="2011" name="Front. Microbiol.">
        <title>Genomic signatures of strain selection and enhancement in Bacillus atrophaeus var. globigii, a historical biowarfare simulant.</title>
        <authorList>
            <person name="Gibbons H.S."/>
            <person name="Broomall S.M."/>
            <person name="McNew L.A."/>
            <person name="Daligault H."/>
            <person name="Chapman C."/>
            <person name="Bruce D."/>
            <person name="Karavis M."/>
            <person name="Krepps M."/>
            <person name="McGregor P.A."/>
            <person name="Hong C."/>
            <person name="Park K.H."/>
            <person name="Akmal A."/>
            <person name="Feldman A."/>
            <person name="Lin J.S."/>
            <person name="Chang W.E."/>
            <person name="Higgs B.W."/>
            <person name="Demirev P."/>
            <person name="Lindquist J."/>
            <person name="Liem A."/>
            <person name="Fochler E."/>
            <person name="Read T.D."/>
            <person name="Tapia R."/>
            <person name="Johnson S."/>
            <person name="Bishop-Lilly K.A."/>
            <person name="Detter C."/>
            <person name="Han C."/>
            <person name="Sozhamannan S."/>
            <person name="Rosenzweig C.N."/>
            <person name="Skowronski E.W."/>
        </authorList>
    </citation>
    <scope>NUCLEOTIDE SEQUENCE [LARGE SCALE GENOMIC DNA]</scope>
    <source>
        <strain evidence="13 14">CC-PW-9</strain>
    </source>
</reference>
<keyword evidence="10 11" id="KW-0472">Membrane</keyword>
<evidence type="ECO:0000256" key="9">
    <source>
        <dbReference type="ARBA" id="ARBA00023049"/>
    </source>
</evidence>
<evidence type="ECO:0000256" key="1">
    <source>
        <dbReference type="ARBA" id="ARBA00001947"/>
    </source>
</evidence>
<dbReference type="InterPro" id="IPR001478">
    <property type="entry name" value="PDZ"/>
</dbReference>
<keyword evidence="7 11" id="KW-0862">Zinc</keyword>
<keyword evidence="11" id="KW-0479">Metal-binding</keyword>
<evidence type="ECO:0000256" key="11">
    <source>
        <dbReference type="RuleBase" id="RU362031"/>
    </source>
</evidence>
<feature type="transmembrane region" description="Helical" evidence="11">
    <location>
        <begin position="375"/>
        <end position="395"/>
    </location>
</feature>
<accession>A0A432ZRN5</accession>
<evidence type="ECO:0000256" key="4">
    <source>
        <dbReference type="ARBA" id="ARBA00022670"/>
    </source>
</evidence>
<keyword evidence="4" id="KW-0645">Protease</keyword>
<proteinExistence type="inferred from homology"/>
<dbReference type="Pfam" id="PF02163">
    <property type="entry name" value="Peptidase_M50"/>
    <property type="match status" value="1"/>
</dbReference>
<organism evidence="13 14">
    <name type="scientific">Idiomarina tyrosinivorans</name>
    <dbReference type="NCBI Taxonomy" id="1445662"/>
    <lineage>
        <taxon>Bacteria</taxon>
        <taxon>Pseudomonadati</taxon>
        <taxon>Pseudomonadota</taxon>
        <taxon>Gammaproteobacteria</taxon>
        <taxon>Alteromonadales</taxon>
        <taxon>Idiomarinaceae</taxon>
        <taxon>Idiomarina</taxon>
    </lineage>
</organism>
<dbReference type="CDD" id="cd06163">
    <property type="entry name" value="S2P-M50_PDZ_RseP-like"/>
    <property type="match status" value="2"/>
</dbReference>
<dbReference type="InterPro" id="IPR004387">
    <property type="entry name" value="Pept_M50_Zn"/>
</dbReference>
<keyword evidence="9 11" id="KW-0482">Metalloprotease</keyword>
<dbReference type="NCBIfam" id="TIGR00054">
    <property type="entry name" value="RIP metalloprotease RseP"/>
    <property type="match status" value="1"/>
</dbReference>
<comment type="similarity">
    <text evidence="3 11">Belongs to the peptidase M50B family.</text>
</comment>
<evidence type="ECO:0000313" key="14">
    <source>
        <dbReference type="Proteomes" id="UP000287996"/>
    </source>
</evidence>
<keyword evidence="8 11" id="KW-1133">Transmembrane helix</keyword>
<dbReference type="PROSITE" id="PS50106">
    <property type="entry name" value="PDZ"/>
    <property type="match status" value="1"/>
</dbReference>
<keyword evidence="6 11" id="KW-0378">Hydrolase</keyword>
<dbReference type="EMBL" id="PIQH01000004">
    <property type="protein sequence ID" value="RUO80567.1"/>
    <property type="molecule type" value="Genomic_DNA"/>
</dbReference>
<protein>
    <recommendedName>
        <fullName evidence="11">Zinc metalloprotease</fullName>
        <ecNumber evidence="11">3.4.24.-</ecNumber>
    </recommendedName>
</protein>
<dbReference type="Gene3D" id="2.30.42.10">
    <property type="match status" value="2"/>
</dbReference>
<feature type="transmembrane region" description="Helical" evidence="11">
    <location>
        <begin position="98"/>
        <end position="120"/>
    </location>
</feature>
<feature type="transmembrane region" description="Helical" evidence="11">
    <location>
        <begin position="425"/>
        <end position="443"/>
    </location>
</feature>
<dbReference type="AlphaFoldDB" id="A0A432ZRN5"/>
<name>A0A432ZRN5_9GAMM</name>
<evidence type="ECO:0000256" key="8">
    <source>
        <dbReference type="ARBA" id="ARBA00022989"/>
    </source>
</evidence>
<dbReference type="CDD" id="cd23081">
    <property type="entry name" value="cpPDZ_EcRseP-like"/>
    <property type="match status" value="1"/>
</dbReference>